<organism evidence="2 3">
    <name type="scientific">Phialocephala subalpina</name>
    <dbReference type="NCBI Taxonomy" id="576137"/>
    <lineage>
        <taxon>Eukaryota</taxon>
        <taxon>Fungi</taxon>
        <taxon>Dikarya</taxon>
        <taxon>Ascomycota</taxon>
        <taxon>Pezizomycotina</taxon>
        <taxon>Leotiomycetes</taxon>
        <taxon>Helotiales</taxon>
        <taxon>Mollisiaceae</taxon>
        <taxon>Phialocephala</taxon>
        <taxon>Phialocephala fortinii species complex</taxon>
    </lineage>
</organism>
<sequence length="463" mass="51256">MSASCEEDSARSSSSRARQGDTLGRTIMTRHDSDVNEAFNQANTPIEPRCTANTPTSFEPGCVYWLMPMKAEGTSVSRAHWINNPEKGFRTALDIPAYGHPVIYLELEGADEKLHRVVMVSTFGDLSYEDWKISQSTNTIHYNSLPIRDWNPSLFKAKYPPVLYTGSGDTPKSTLFIVHGRLEKQSLMNSVGLNDKHRDLYFEKRTVSRTKGADYSQPSLSSPPEEVNITEILDLDDLTNFQQQTVNSIGSSIGVNYVSTSSPNPCPFAGNLQWAGLIFPQESDLVYHTVVAIDYMYFTKPCSPTEETPKGKPLYSAVVAGTTYPSKTEFKKQSHRHQYKVLASDTAHRVPVSNGLKVEWTVERDVGQPNGTLNQLSDISRDLNSLPENRHLSNFKETTLRPDLLVTIKAMDDLSVLIGNAQAELNSPAVQFSPLAVWDSPAIERSELDSGLVGFLAGIGSCI</sequence>
<proteinExistence type="predicted"/>
<dbReference type="AlphaFoldDB" id="A0A1L7X1C1"/>
<evidence type="ECO:0000313" key="2">
    <source>
        <dbReference type="EMBL" id="CZR58803.1"/>
    </source>
</evidence>
<feature type="region of interest" description="Disordered" evidence="1">
    <location>
        <begin position="1"/>
        <end position="33"/>
    </location>
</feature>
<name>A0A1L7X1C1_9HELO</name>
<dbReference type="EMBL" id="FJOG01000012">
    <property type="protein sequence ID" value="CZR58803.1"/>
    <property type="molecule type" value="Genomic_DNA"/>
</dbReference>
<keyword evidence="3" id="KW-1185">Reference proteome</keyword>
<reference evidence="2 3" key="1">
    <citation type="submission" date="2016-03" db="EMBL/GenBank/DDBJ databases">
        <authorList>
            <person name="Ploux O."/>
        </authorList>
    </citation>
    <scope>NUCLEOTIDE SEQUENCE [LARGE SCALE GENOMIC DNA]</scope>
    <source>
        <strain evidence="2 3">UAMH 11012</strain>
    </source>
</reference>
<accession>A0A1L7X1C1</accession>
<gene>
    <name evidence="2" type="ORF">PAC_08695</name>
</gene>
<dbReference type="Proteomes" id="UP000184330">
    <property type="component" value="Unassembled WGS sequence"/>
</dbReference>
<protein>
    <submittedName>
        <fullName evidence="2">Uncharacterized protein</fullName>
    </submittedName>
</protein>
<evidence type="ECO:0000256" key="1">
    <source>
        <dbReference type="SAM" id="MobiDB-lite"/>
    </source>
</evidence>
<evidence type="ECO:0000313" key="3">
    <source>
        <dbReference type="Proteomes" id="UP000184330"/>
    </source>
</evidence>